<keyword evidence="3" id="KW-1185">Reference proteome</keyword>
<accession>A0A1U9JSR7</accession>
<dbReference type="PANTHER" id="PTHR43792">
    <property type="entry name" value="GNAT FAMILY, PUTATIVE (AFU_ORTHOLOGUE AFUA_3G00765)-RELATED-RELATED"/>
    <property type="match status" value="1"/>
</dbReference>
<organism evidence="2 3">
    <name type="scientific">Candidatus Tokpelaia hoelldobleri</name>
    <dbReference type="NCBI Taxonomy" id="1902579"/>
    <lineage>
        <taxon>Bacteria</taxon>
        <taxon>Pseudomonadati</taxon>
        <taxon>Pseudomonadota</taxon>
        <taxon>Alphaproteobacteria</taxon>
        <taxon>Hyphomicrobiales</taxon>
        <taxon>Candidatus Tokpelaia</taxon>
    </lineage>
</organism>
<dbReference type="Pfam" id="PF13302">
    <property type="entry name" value="Acetyltransf_3"/>
    <property type="match status" value="1"/>
</dbReference>
<dbReference type="Proteomes" id="UP000188912">
    <property type="component" value="Chromosome"/>
</dbReference>
<sequence length="207" mass="22447">MNNRGIENTGRKQIDCPVLVTERLVLRIPHVEDIDTIAELANNPRVSAMLSSILHPYTYEDAADFVAKAAAGELGYCTYAVTLAETGAFIGCCSIHERKAGEGVEIGYWLGEPFWGQGYATEAISALIDTAFRTTDIDVLYAACFTTNAVSRHVLEKAGFNPHCDVEMRLQASGTVAGQEFALARHDWLARFASQMAEAAVSAAVNE</sequence>
<dbReference type="GO" id="GO:0016747">
    <property type="term" value="F:acyltransferase activity, transferring groups other than amino-acyl groups"/>
    <property type="evidence" value="ECO:0007669"/>
    <property type="project" value="InterPro"/>
</dbReference>
<dbReference type="PROSITE" id="PS51186">
    <property type="entry name" value="GNAT"/>
    <property type="match status" value="1"/>
</dbReference>
<dbReference type="EMBL" id="CP017315">
    <property type="protein sequence ID" value="AQS40907.1"/>
    <property type="molecule type" value="Genomic_DNA"/>
</dbReference>
<name>A0A1U9JSR7_9HYPH</name>
<feature type="domain" description="N-acetyltransferase" evidence="1">
    <location>
        <begin position="24"/>
        <end position="182"/>
    </location>
</feature>
<dbReference type="STRING" id="1902579.BHV28_01840"/>
<dbReference type="SUPFAM" id="SSF55729">
    <property type="entry name" value="Acyl-CoA N-acyltransferases (Nat)"/>
    <property type="match status" value="1"/>
</dbReference>
<dbReference type="InterPro" id="IPR016181">
    <property type="entry name" value="Acyl_CoA_acyltransferase"/>
</dbReference>
<evidence type="ECO:0000313" key="3">
    <source>
        <dbReference type="Proteomes" id="UP000188912"/>
    </source>
</evidence>
<evidence type="ECO:0000259" key="1">
    <source>
        <dbReference type="PROSITE" id="PS51186"/>
    </source>
</evidence>
<reference evidence="2 3" key="2">
    <citation type="journal article" date="2016" name="Sci. Rep.">
        <title>The genome of Rhizobiales bacteria in predatory ants reveals urease gene functions but no genes for nitrogen fixation.</title>
        <authorList>
            <person name="Neuvonen M.M."/>
            <person name="Tamarit D."/>
            <person name="Naslund K."/>
            <person name="Liebig J."/>
            <person name="Feldhaar H."/>
            <person name="Moran N.A."/>
            <person name="Guy L."/>
            <person name="Andersson S.G."/>
        </authorList>
    </citation>
    <scope>NUCLEOTIDE SEQUENCE [LARGE SCALE GENOMIC DNA]</scope>
    <source>
        <strain evidence="2 3">Hsal</strain>
    </source>
</reference>
<dbReference type="InterPro" id="IPR051531">
    <property type="entry name" value="N-acetyltransferase"/>
</dbReference>
<dbReference type="AlphaFoldDB" id="A0A1U9JSR7"/>
<protein>
    <submittedName>
        <fullName evidence="2">Acetyltransferase GNAT family</fullName>
    </submittedName>
</protein>
<dbReference type="Gene3D" id="3.40.630.30">
    <property type="match status" value="1"/>
</dbReference>
<dbReference type="InterPro" id="IPR000182">
    <property type="entry name" value="GNAT_dom"/>
</dbReference>
<reference evidence="2 3" key="1">
    <citation type="journal article" date="2010" name="Science">
        <title>Genomic comparison of the ants Camponotus floridanus and Harpegnathos saltator.</title>
        <authorList>
            <person name="Bonasio R."/>
            <person name="Zhang G."/>
            <person name="Ye C."/>
            <person name="Mutti N.S."/>
            <person name="Fang X."/>
            <person name="Qin N."/>
            <person name="Donahue G."/>
            <person name="Yang P."/>
            <person name="Li Q."/>
            <person name="Li C."/>
            <person name="Zhang P."/>
            <person name="Huang Z."/>
            <person name="Berger S.L."/>
            <person name="Reinberg D."/>
            <person name="Wang J."/>
            <person name="Liebig J."/>
        </authorList>
    </citation>
    <scope>NUCLEOTIDE SEQUENCE [LARGE SCALE GENOMIC DNA]</scope>
    <source>
        <strain evidence="2 3">Hsal</strain>
    </source>
</reference>
<dbReference type="KEGG" id="thd:BHV28_01840"/>
<gene>
    <name evidence="2" type="ORF">BHV28_01840</name>
</gene>
<evidence type="ECO:0000313" key="2">
    <source>
        <dbReference type="EMBL" id="AQS40907.1"/>
    </source>
</evidence>
<proteinExistence type="predicted"/>